<dbReference type="Pfam" id="PF20670">
    <property type="entry name" value="DUF6816"/>
    <property type="match status" value="1"/>
</dbReference>
<evidence type="ECO:0000259" key="2">
    <source>
        <dbReference type="Pfam" id="PF20670"/>
    </source>
</evidence>
<feature type="region of interest" description="Disordered" evidence="1">
    <location>
        <begin position="285"/>
        <end position="306"/>
    </location>
</feature>
<sequence length="306" mass="33044">MAGAPWAPLGVGGASLQPGAASAEEQPPPPTRTPLQQRLGINNTDLEKLPTGYISPWGPDDLYYPSWLEGRWRVQQTLQAYSAPLGKKYLAGGNLDVANKVLSDEQRQLGRPVEFELRYVRTQRNNTVEDRAFNVAARLNAFAGRKVVKSTEYVDVPSNTRELALQAGNGPEDPLLTTLVTFKGAVQKIFITSFETETGDGGDVWRGLASTRTLLAAPGSGANPVVADEEVVTALRRGPDGDVRGRLRLIGFLNPKDALYFEAGNHAVTIADYSLQYTPIRESEAAVAEPVDTSSDPVSPGMAVRQ</sequence>
<protein>
    <recommendedName>
        <fullName evidence="2">DUF6816 domain-containing protein</fullName>
    </recommendedName>
</protein>
<evidence type="ECO:0000313" key="3">
    <source>
        <dbReference type="EMBL" id="CAD8381793.1"/>
    </source>
</evidence>
<evidence type="ECO:0000256" key="1">
    <source>
        <dbReference type="SAM" id="MobiDB-lite"/>
    </source>
</evidence>
<proteinExistence type="predicted"/>
<gene>
    <name evidence="3" type="ORF">PBAH0796_LOCUS25481</name>
</gene>
<name>A0A7S0B2Z5_9DINO</name>
<dbReference type="InterPro" id="IPR049213">
    <property type="entry name" value="DUF6816"/>
</dbReference>
<organism evidence="3">
    <name type="scientific">Pyrodinium bahamense</name>
    <dbReference type="NCBI Taxonomy" id="73915"/>
    <lineage>
        <taxon>Eukaryota</taxon>
        <taxon>Sar</taxon>
        <taxon>Alveolata</taxon>
        <taxon>Dinophyceae</taxon>
        <taxon>Gonyaulacales</taxon>
        <taxon>Pyrocystaceae</taxon>
        <taxon>Pyrodinium</taxon>
    </lineage>
</organism>
<dbReference type="AlphaFoldDB" id="A0A7S0B2Z5"/>
<feature type="domain" description="DUF6816" evidence="2">
    <location>
        <begin position="57"/>
        <end position="167"/>
    </location>
</feature>
<accession>A0A7S0B2Z5</accession>
<dbReference type="EMBL" id="HBEG01041682">
    <property type="protein sequence ID" value="CAD8381793.1"/>
    <property type="molecule type" value="Transcribed_RNA"/>
</dbReference>
<reference evidence="3" key="1">
    <citation type="submission" date="2021-01" db="EMBL/GenBank/DDBJ databases">
        <authorList>
            <person name="Corre E."/>
            <person name="Pelletier E."/>
            <person name="Niang G."/>
            <person name="Scheremetjew M."/>
            <person name="Finn R."/>
            <person name="Kale V."/>
            <person name="Holt S."/>
            <person name="Cochrane G."/>
            <person name="Meng A."/>
            <person name="Brown T."/>
            <person name="Cohen L."/>
        </authorList>
    </citation>
    <scope>NUCLEOTIDE SEQUENCE</scope>
    <source>
        <strain evidence="3">Pbaha01</strain>
    </source>
</reference>
<feature type="region of interest" description="Disordered" evidence="1">
    <location>
        <begin position="1"/>
        <end position="41"/>
    </location>
</feature>